<dbReference type="GO" id="GO:0016740">
    <property type="term" value="F:transferase activity"/>
    <property type="evidence" value="ECO:0007669"/>
    <property type="project" value="UniProtKB-KW"/>
</dbReference>
<gene>
    <name evidence="3" type="ORF">AZE42_04056</name>
</gene>
<name>A0A1J8QET1_9AGAM</name>
<accession>A0A1J8QET1</accession>
<protein>
    <submittedName>
        <fullName evidence="3">Uncharacterized protein</fullName>
    </submittedName>
</protein>
<reference evidence="3 4" key="1">
    <citation type="submission" date="2016-03" db="EMBL/GenBank/DDBJ databases">
        <title>Comparative genomics of the ectomycorrhizal sister species Rhizopogon vinicolor and Rhizopogon vesiculosus (Basidiomycota: Boletales) reveals a divergence of the mating type B locus.</title>
        <authorList>
            <person name="Mujic A.B."/>
            <person name="Kuo A."/>
            <person name="Tritt A."/>
            <person name="Lipzen A."/>
            <person name="Chen C."/>
            <person name="Johnson J."/>
            <person name="Sharma A."/>
            <person name="Barry K."/>
            <person name="Grigoriev I.V."/>
            <person name="Spatafora J.W."/>
        </authorList>
    </citation>
    <scope>NUCLEOTIDE SEQUENCE [LARGE SCALE GENOMIC DNA]</scope>
    <source>
        <strain evidence="3 4">AM-OR11-056</strain>
    </source>
</reference>
<keyword evidence="1" id="KW-0808">Transferase</keyword>
<evidence type="ECO:0000256" key="2">
    <source>
        <dbReference type="ARBA" id="ARBA00022691"/>
    </source>
</evidence>
<dbReference type="OrthoDB" id="2094832at2759"/>
<evidence type="ECO:0000256" key="1">
    <source>
        <dbReference type="ARBA" id="ARBA00022679"/>
    </source>
</evidence>
<dbReference type="AlphaFoldDB" id="A0A1J8QET1"/>
<dbReference type="InterPro" id="IPR051654">
    <property type="entry name" value="Meroterpenoid_MTases"/>
</dbReference>
<keyword evidence="2" id="KW-0949">S-adenosyl-L-methionine</keyword>
<dbReference type="STRING" id="180088.A0A1J8QET1"/>
<dbReference type="Proteomes" id="UP000183567">
    <property type="component" value="Unassembled WGS sequence"/>
</dbReference>
<dbReference type="PANTHER" id="PTHR35897:SF1">
    <property type="entry name" value="METHYLTRANSFERASE AUSD"/>
    <property type="match status" value="1"/>
</dbReference>
<evidence type="ECO:0000313" key="4">
    <source>
        <dbReference type="Proteomes" id="UP000183567"/>
    </source>
</evidence>
<sequence>MARALAGLLSPEPGSVILGVHTGAQEKGVVNQVYRNIEVDMFAHSSESWIAMWDGEIFEKGMVKVETEFREVISDLSAGQRRRNKSKALAVSLEGGCTSESPIYKENAAH</sequence>
<keyword evidence="4" id="KW-1185">Reference proteome</keyword>
<comment type="caution">
    <text evidence="3">The sequence shown here is derived from an EMBL/GenBank/DDBJ whole genome shotgun (WGS) entry which is preliminary data.</text>
</comment>
<evidence type="ECO:0000313" key="3">
    <source>
        <dbReference type="EMBL" id="OJA11840.1"/>
    </source>
</evidence>
<dbReference type="PANTHER" id="PTHR35897">
    <property type="entry name" value="METHYLTRANSFERASE AUSD"/>
    <property type="match status" value="1"/>
</dbReference>
<proteinExistence type="predicted"/>
<dbReference type="EMBL" id="LVVM01004905">
    <property type="protein sequence ID" value="OJA11840.1"/>
    <property type="molecule type" value="Genomic_DNA"/>
</dbReference>
<organism evidence="3 4">
    <name type="scientific">Rhizopogon vesiculosus</name>
    <dbReference type="NCBI Taxonomy" id="180088"/>
    <lineage>
        <taxon>Eukaryota</taxon>
        <taxon>Fungi</taxon>
        <taxon>Dikarya</taxon>
        <taxon>Basidiomycota</taxon>
        <taxon>Agaricomycotina</taxon>
        <taxon>Agaricomycetes</taxon>
        <taxon>Agaricomycetidae</taxon>
        <taxon>Boletales</taxon>
        <taxon>Suillineae</taxon>
        <taxon>Rhizopogonaceae</taxon>
        <taxon>Rhizopogon</taxon>
    </lineage>
</organism>